<protein>
    <recommendedName>
        <fullName evidence="6">NAD kinase</fullName>
        <ecNumber evidence="6">2.7.1.23</ecNumber>
    </recommendedName>
    <alternativeName>
        <fullName evidence="6">ATP-dependent NAD kinase</fullName>
    </alternativeName>
</protein>
<dbReference type="InterPro" id="IPR017437">
    <property type="entry name" value="ATP-NAD_kinase_PpnK-typ_C"/>
</dbReference>
<dbReference type="OrthoDB" id="9774737at2"/>
<dbReference type="Pfam" id="PF20143">
    <property type="entry name" value="NAD_kinase_C"/>
    <property type="match status" value="1"/>
</dbReference>
<dbReference type="PANTHER" id="PTHR20275:SF0">
    <property type="entry name" value="NAD KINASE"/>
    <property type="match status" value="1"/>
</dbReference>
<dbReference type="GO" id="GO:0005737">
    <property type="term" value="C:cytoplasm"/>
    <property type="evidence" value="ECO:0007669"/>
    <property type="project" value="UniProtKB-SubCell"/>
</dbReference>
<keyword evidence="8" id="KW-1185">Reference proteome</keyword>
<dbReference type="InterPro" id="IPR002504">
    <property type="entry name" value="NADK"/>
</dbReference>
<dbReference type="Proteomes" id="UP000237968">
    <property type="component" value="Unassembled WGS sequence"/>
</dbReference>
<evidence type="ECO:0000256" key="2">
    <source>
        <dbReference type="ARBA" id="ARBA00022777"/>
    </source>
</evidence>
<evidence type="ECO:0000256" key="1">
    <source>
        <dbReference type="ARBA" id="ARBA00022679"/>
    </source>
</evidence>
<proteinExistence type="inferred from homology"/>
<dbReference type="AlphaFoldDB" id="A0A2S9YBZ5"/>
<evidence type="ECO:0000313" key="7">
    <source>
        <dbReference type="EMBL" id="PRQ02546.1"/>
    </source>
</evidence>
<dbReference type="Gene3D" id="2.60.200.30">
    <property type="entry name" value="Probable inorganic polyphosphate/atp-NAD kinase, domain 2"/>
    <property type="match status" value="1"/>
</dbReference>
<sequence length="303" mass="31728">MLPLKPIPPPRRVMLYPREDGPAAYGAATQAAASLTERGIAVVVPAHVHAKAGTDGLELPASAVGVEIDSLPDNIDLMIALGGDGTLLRGSRWVADMGVPVVGVNLGDLGFLSAYGREQLLEVIDDALAGRLAWEPRLRMAVEVHRAGELFARGTAVNDVYIKHGQIPRLLRLATRVGGHDLALYKADGLIVTTPLGSTAYNLAAGGPIVAPGTEVFTITPICPHSLTLRPVVVAADDGVTVTWAGPTAGVSDGYLTADGAWKIGLLLGDEIRMRAAEMPLRLVPAKASVFEVLAAKMGWSGY</sequence>
<dbReference type="Pfam" id="PF01513">
    <property type="entry name" value="NAD_kinase"/>
    <property type="match status" value="1"/>
</dbReference>
<dbReference type="GO" id="GO:0005524">
    <property type="term" value="F:ATP binding"/>
    <property type="evidence" value="ECO:0007669"/>
    <property type="project" value="UniProtKB-KW"/>
</dbReference>
<dbReference type="GO" id="GO:0051287">
    <property type="term" value="F:NAD binding"/>
    <property type="evidence" value="ECO:0007669"/>
    <property type="project" value="UniProtKB-ARBA"/>
</dbReference>
<dbReference type="EMBL" id="PVNK01000114">
    <property type="protein sequence ID" value="PRQ02546.1"/>
    <property type="molecule type" value="Genomic_DNA"/>
</dbReference>
<comment type="similarity">
    <text evidence="6">Belongs to the NAD kinase family.</text>
</comment>
<comment type="cofactor">
    <cofactor evidence="6">
        <name>a divalent metal cation</name>
        <dbReference type="ChEBI" id="CHEBI:60240"/>
    </cofactor>
</comment>
<keyword evidence="1 6" id="KW-0808">Transferase</keyword>
<dbReference type="SUPFAM" id="SSF111331">
    <property type="entry name" value="NAD kinase/diacylglycerol kinase-like"/>
    <property type="match status" value="1"/>
</dbReference>
<dbReference type="GO" id="GO:0046872">
    <property type="term" value="F:metal ion binding"/>
    <property type="evidence" value="ECO:0007669"/>
    <property type="project" value="UniProtKB-UniRule"/>
</dbReference>
<dbReference type="HAMAP" id="MF_00361">
    <property type="entry name" value="NAD_kinase"/>
    <property type="match status" value="1"/>
</dbReference>
<feature type="active site" description="Proton acceptor" evidence="6">
    <location>
        <position position="84"/>
    </location>
</feature>
<dbReference type="PANTHER" id="PTHR20275">
    <property type="entry name" value="NAD KINASE"/>
    <property type="match status" value="1"/>
</dbReference>
<comment type="caution">
    <text evidence="7">The sequence shown here is derived from an EMBL/GenBank/DDBJ whole genome shotgun (WGS) entry which is preliminary data.</text>
</comment>
<dbReference type="RefSeq" id="WP_106391613.1">
    <property type="nucleotide sequence ID" value="NZ_PVNK01000114.1"/>
</dbReference>
<feature type="binding site" evidence="6">
    <location>
        <position position="186"/>
    </location>
    <ligand>
        <name>NAD(+)</name>
        <dbReference type="ChEBI" id="CHEBI:57540"/>
    </ligand>
</feature>
<feature type="binding site" evidence="6">
    <location>
        <position position="169"/>
    </location>
    <ligand>
        <name>NAD(+)</name>
        <dbReference type="ChEBI" id="CHEBI:57540"/>
    </ligand>
</feature>
<organism evidence="7 8">
    <name type="scientific">Enhygromyxa salina</name>
    <dbReference type="NCBI Taxonomy" id="215803"/>
    <lineage>
        <taxon>Bacteria</taxon>
        <taxon>Pseudomonadati</taxon>
        <taxon>Myxococcota</taxon>
        <taxon>Polyangia</taxon>
        <taxon>Nannocystales</taxon>
        <taxon>Nannocystaceae</taxon>
        <taxon>Enhygromyxa</taxon>
    </lineage>
</organism>
<feature type="binding site" evidence="6">
    <location>
        <begin position="84"/>
        <end position="85"/>
    </location>
    <ligand>
        <name>NAD(+)</name>
        <dbReference type="ChEBI" id="CHEBI:57540"/>
    </ligand>
</feature>
<keyword evidence="4 6" id="KW-0520">NAD</keyword>
<keyword evidence="6" id="KW-0547">Nucleotide-binding</keyword>
<accession>A0A2S9YBZ5</accession>
<gene>
    <name evidence="7" type="primary">ppnK</name>
    <name evidence="6" type="synonym">nadK</name>
    <name evidence="7" type="ORF">ENSA5_21910</name>
</gene>
<evidence type="ECO:0000256" key="3">
    <source>
        <dbReference type="ARBA" id="ARBA00022857"/>
    </source>
</evidence>
<feature type="binding site" evidence="6">
    <location>
        <position position="188"/>
    </location>
    <ligand>
        <name>NAD(+)</name>
        <dbReference type="ChEBI" id="CHEBI:57540"/>
    </ligand>
</feature>
<dbReference type="EC" id="2.7.1.23" evidence="6"/>
<comment type="subcellular location">
    <subcellularLocation>
        <location evidence="6">Cytoplasm</location>
    </subcellularLocation>
</comment>
<keyword evidence="2 6" id="KW-0418">Kinase</keyword>
<evidence type="ECO:0000256" key="5">
    <source>
        <dbReference type="ARBA" id="ARBA00047925"/>
    </source>
</evidence>
<keyword evidence="6" id="KW-0963">Cytoplasm</keyword>
<dbReference type="GO" id="GO:0019674">
    <property type="term" value="P:NAD+ metabolic process"/>
    <property type="evidence" value="ECO:0007669"/>
    <property type="project" value="InterPro"/>
</dbReference>
<dbReference type="Gene3D" id="3.40.50.10330">
    <property type="entry name" value="Probable inorganic polyphosphate/atp-NAD kinase, domain 1"/>
    <property type="match status" value="1"/>
</dbReference>
<evidence type="ECO:0000256" key="6">
    <source>
        <dbReference type="HAMAP-Rule" id="MF_00361"/>
    </source>
</evidence>
<keyword evidence="3 6" id="KW-0521">NADP</keyword>
<dbReference type="GO" id="GO:0003951">
    <property type="term" value="F:NAD+ kinase activity"/>
    <property type="evidence" value="ECO:0007669"/>
    <property type="project" value="UniProtKB-UniRule"/>
</dbReference>
<reference evidence="7 8" key="1">
    <citation type="submission" date="2018-03" db="EMBL/GenBank/DDBJ databases">
        <title>Draft Genome Sequences of the Obligatory Marine Myxobacteria Enhygromyxa salina SWB005.</title>
        <authorList>
            <person name="Poehlein A."/>
            <person name="Moghaddam J.A."/>
            <person name="Harms H."/>
            <person name="Alanjari M."/>
            <person name="Koenig G.M."/>
            <person name="Daniel R."/>
            <person name="Schaeberle T.F."/>
        </authorList>
    </citation>
    <scope>NUCLEOTIDE SEQUENCE [LARGE SCALE GENOMIC DNA]</scope>
    <source>
        <strain evidence="7 8">SWB005</strain>
    </source>
</reference>
<comment type="caution">
    <text evidence="6">Lacks conserved residue(s) required for the propagation of feature annotation.</text>
</comment>
<dbReference type="InterPro" id="IPR017438">
    <property type="entry name" value="ATP-NAD_kinase_N"/>
</dbReference>
<dbReference type="GO" id="GO:0006741">
    <property type="term" value="P:NADP+ biosynthetic process"/>
    <property type="evidence" value="ECO:0007669"/>
    <property type="project" value="UniProtKB-UniRule"/>
</dbReference>
<feature type="binding site" evidence="6">
    <location>
        <position position="89"/>
    </location>
    <ligand>
        <name>NAD(+)</name>
        <dbReference type="ChEBI" id="CHEBI:57540"/>
    </ligand>
</feature>
<evidence type="ECO:0000256" key="4">
    <source>
        <dbReference type="ARBA" id="ARBA00023027"/>
    </source>
</evidence>
<dbReference type="InterPro" id="IPR016064">
    <property type="entry name" value="NAD/diacylglycerol_kinase_sf"/>
</dbReference>
<name>A0A2S9YBZ5_9BACT</name>
<comment type="function">
    <text evidence="6">Involved in the regulation of the intracellular balance of NAD and NADP, and is a key enzyme in the biosynthesis of NADP. Catalyzes specifically the phosphorylation on 2'-hydroxyl of the adenosine moiety of NAD to yield NADP.</text>
</comment>
<evidence type="ECO:0000313" key="8">
    <source>
        <dbReference type="Proteomes" id="UP000237968"/>
    </source>
</evidence>
<feature type="binding site" evidence="6">
    <location>
        <position position="196"/>
    </location>
    <ligand>
        <name>NAD(+)</name>
        <dbReference type="ChEBI" id="CHEBI:57540"/>
    </ligand>
</feature>
<comment type="catalytic activity">
    <reaction evidence="5 6">
        <text>NAD(+) + ATP = ADP + NADP(+) + H(+)</text>
        <dbReference type="Rhea" id="RHEA:18629"/>
        <dbReference type="ChEBI" id="CHEBI:15378"/>
        <dbReference type="ChEBI" id="CHEBI:30616"/>
        <dbReference type="ChEBI" id="CHEBI:57540"/>
        <dbReference type="ChEBI" id="CHEBI:58349"/>
        <dbReference type="ChEBI" id="CHEBI:456216"/>
        <dbReference type="EC" id="2.7.1.23"/>
    </reaction>
</comment>
<keyword evidence="6" id="KW-0067">ATP-binding</keyword>
<feature type="binding site" evidence="6">
    <location>
        <begin position="158"/>
        <end position="159"/>
    </location>
    <ligand>
        <name>NAD(+)</name>
        <dbReference type="ChEBI" id="CHEBI:57540"/>
    </ligand>
</feature>